<feature type="chain" id="PRO_5041445553" evidence="8">
    <location>
        <begin position="29"/>
        <end position="3579"/>
    </location>
</feature>
<feature type="compositionally biased region" description="Basic and acidic residues" evidence="7">
    <location>
        <begin position="1485"/>
        <end position="1502"/>
    </location>
</feature>
<dbReference type="SUPFAM" id="SSF57756">
    <property type="entry name" value="Retrovirus zinc finger-like domains"/>
    <property type="match status" value="1"/>
</dbReference>
<dbReference type="GO" id="GO:0015074">
    <property type="term" value="P:DNA integration"/>
    <property type="evidence" value="ECO:0007669"/>
    <property type="project" value="InterPro"/>
</dbReference>
<dbReference type="Gene3D" id="4.10.60.10">
    <property type="entry name" value="Zinc finger, CCHC-type"/>
    <property type="match status" value="1"/>
</dbReference>
<feature type="compositionally biased region" description="Basic residues" evidence="7">
    <location>
        <begin position="2199"/>
        <end position="2213"/>
    </location>
</feature>
<dbReference type="InterPro" id="IPR039537">
    <property type="entry name" value="Retrotran_Ty1/copia-like"/>
</dbReference>
<reference evidence="11" key="1">
    <citation type="submission" date="2023-03" db="EMBL/GenBank/DDBJ databases">
        <title>Chromosome-scale reference genome and RAD-based genetic map of yellow starthistle (Centaurea solstitialis) reveal putative structural variation and QTLs associated with invader traits.</title>
        <authorList>
            <person name="Reatini B."/>
            <person name="Cang F.A."/>
            <person name="Jiang Q."/>
            <person name="Mckibben M.T.W."/>
            <person name="Barker M.S."/>
            <person name="Rieseberg L.H."/>
            <person name="Dlugosch K.M."/>
        </authorList>
    </citation>
    <scope>NUCLEOTIDE SEQUENCE</scope>
    <source>
        <strain evidence="11">CAN-66</strain>
        <tissue evidence="11">Leaf</tissue>
    </source>
</reference>
<feature type="region of interest" description="Disordered" evidence="7">
    <location>
        <begin position="1534"/>
        <end position="1607"/>
    </location>
</feature>
<dbReference type="Pfam" id="PF07727">
    <property type="entry name" value="RVT_2"/>
    <property type="match status" value="2"/>
</dbReference>
<feature type="region of interest" description="Disordered" evidence="7">
    <location>
        <begin position="2371"/>
        <end position="2410"/>
    </location>
</feature>
<organism evidence="11 12">
    <name type="scientific">Centaurea solstitialis</name>
    <name type="common">yellow star-thistle</name>
    <dbReference type="NCBI Taxonomy" id="347529"/>
    <lineage>
        <taxon>Eukaryota</taxon>
        <taxon>Viridiplantae</taxon>
        <taxon>Streptophyta</taxon>
        <taxon>Embryophyta</taxon>
        <taxon>Tracheophyta</taxon>
        <taxon>Spermatophyta</taxon>
        <taxon>Magnoliopsida</taxon>
        <taxon>eudicotyledons</taxon>
        <taxon>Gunneridae</taxon>
        <taxon>Pentapetalae</taxon>
        <taxon>asterids</taxon>
        <taxon>campanulids</taxon>
        <taxon>Asterales</taxon>
        <taxon>Asteraceae</taxon>
        <taxon>Carduoideae</taxon>
        <taxon>Cardueae</taxon>
        <taxon>Centaureinae</taxon>
        <taxon>Centaurea</taxon>
    </lineage>
</organism>
<dbReference type="Gene3D" id="3.30.420.10">
    <property type="entry name" value="Ribonuclease H-like superfamily/Ribonuclease H"/>
    <property type="match status" value="2"/>
</dbReference>
<dbReference type="EMBL" id="JARYMX010000006">
    <property type="protein sequence ID" value="KAJ9544211.1"/>
    <property type="molecule type" value="Genomic_DNA"/>
</dbReference>
<dbReference type="PROSITE" id="PS50994">
    <property type="entry name" value="INTEGRASE"/>
    <property type="match status" value="2"/>
</dbReference>
<name>A0AA38SWW4_9ASTR</name>
<dbReference type="Pfam" id="PF25597">
    <property type="entry name" value="SH3_retrovirus"/>
    <property type="match status" value="2"/>
</dbReference>
<keyword evidence="3" id="KW-0064">Aspartyl protease</keyword>
<feature type="signal peptide" evidence="8">
    <location>
        <begin position="1"/>
        <end position="28"/>
    </location>
</feature>
<dbReference type="Pfam" id="PF13976">
    <property type="entry name" value="gag_pre-integrs"/>
    <property type="match status" value="1"/>
</dbReference>
<evidence type="ECO:0000256" key="7">
    <source>
        <dbReference type="SAM" id="MobiDB-lite"/>
    </source>
</evidence>
<dbReference type="GO" id="GO:0006508">
    <property type="term" value="P:proteolysis"/>
    <property type="evidence" value="ECO:0007669"/>
    <property type="project" value="UniProtKB-KW"/>
</dbReference>
<keyword evidence="2" id="KW-0479">Metal-binding</keyword>
<feature type="coiled-coil region" evidence="6">
    <location>
        <begin position="1761"/>
        <end position="1809"/>
    </location>
</feature>
<evidence type="ECO:0000256" key="4">
    <source>
        <dbReference type="ARBA" id="ARBA00022801"/>
    </source>
</evidence>
<dbReference type="InterPro" id="IPR043502">
    <property type="entry name" value="DNA/RNA_pol_sf"/>
</dbReference>
<feature type="compositionally biased region" description="Low complexity" evidence="7">
    <location>
        <begin position="1895"/>
        <end position="1908"/>
    </location>
</feature>
<feature type="domain" description="Integrase catalytic" evidence="10">
    <location>
        <begin position="2616"/>
        <end position="2782"/>
    </location>
</feature>
<dbReference type="Pfam" id="PF22936">
    <property type="entry name" value="Pol_BBD"/>
    <property type="match status" value="2"/>
</dbReference>
<feature type="compositionally biased region" description="Pro residues" evidence="7">
    <location>
        <begin position="2958"/>
        <end position="2970"/>
    </location>
</feature>
<dbReference type="CDD" id="cd09272">
    <property type="entry name" value="RNase_HI_RT_Ty1"/>
    <property type="match status" value="2"/>
</dbReference>
<dbReference type="InterPro" id="IPR013103">
    <property type="entry name" value="RVT_2"/>
</dbReference>
<evidence type="ECO:0000313" key="12">
    <source>
        <dbReference type="Proteomes" id="UP001172457"/>
    </source>
</evidence>
<feature type="compositionally biased region" description="Polar residues" evidence="7">
    <location>
        <begin position="1577"/>
        <end position="1594"/>
    </location>
</feature>
<dbReference type="Pfam" id="PF14223">
    <property type="entry name" value="Retrotran_gag_2"/>
    <property type="match status" value="1"/>
</dbReference>
<feature type="region of interest" description="Disordered" evidence="7">
    <location>
        <begin position="3028"/>
        <end position="3050"/>
    </location>
</feature>
<keyword evidence="12" id="KW-1185">Reference proteome</keyword>
<dbReference type="InterPro" id="IPR001878">
    <property type="entry name" value="Znf_CCHC"/>
</dbReference>
<feature type="compositionally biased region" description="Polar residues" evidence="7">
    <location>
        <begin position="2267"/>
        <end position="2277"/>
    </location>
</feature>
<dbReference type="GO" id="GO:0004190">
    <property type="term" value="F:aspartic-type endopeptidase activity"/>
    <property type="evidence" value="ECO:0007669"/>
    <property type="project" value="UniProtKB-KW"/>
</dbReference>
<dbReference type="InterPro" id="IPR036397">
    <property type="entry name" value="RNaseH_sf"/>
</dbReference>
<keyword evidence="8" id="KW-0732">Signal</keyword>
<feature type="region of interest" description="Disordered" evidence="7">
    <location>
        <begin position="1427"/>
        <end position="1519"/>
    </location>
</feature>
<evidence type="ECO:0000256" key="3">
    <source>
        <dbReference type="ARBA" id="ARBA00022750"/>
    </source>
</evidence>
<dbReference type="Pfam" id="PF00665">
    <property type="entry name" value="rve"/>
    <property type="match status" value="1"/>
</dbReference>
<evidence type="ECO:0000259" key="10">
    <source>
        <dbReference type="PROSITE" id="PS50994"/>
    </source>
</evidence>
<feature type="region of interest" description="Disordered" evidence="7">
    <location>
        <begin position="2911"/>
        <end position="2971"/>
    </location>
</feature>
<feature type="compositionally biased region" description="Basic residues" evidence="7">
    <location>
        <begin position="2377"/>
        <end position="2389"/>
    </location>
</feature>
<evidence type="ECO:0000256" key="5">
    <source>
        <dbReference type="PROSITE-ProRule" id="PRU00047"/>
    </source>
</evidence>
<dbReference type="InterPro" id="IPR036875">
    <property type="entry name" value="Znf_CCHC_sf"/>
</dbReference>
<evidence type="ECO:0000313" key="11">
    <source>
        <dbReference type="EMBL" id="KAJ9544211.1"/>
    </source>
</evidence>
<proteinExistence type="predicted"/>
<dbReference type="InterPro" id="IPR057670">
    <property type="entry name" value="SH3_retrovirus"/>
</dbReference>
<gene>
    <name evidence="11" type="ORF">OSB04_023918</name>
</gene>
<dbReference type="InterPro" id="IPR054722">
    <property type="entry name" value="PolX-like_BBD"/>
</dbReference>
<keyword evidence="5" id="KW-0863">Zinc-finger</keyword>
<evidence type="ECO:0000259" key="9">
    <source>
        <dbReference type="PROSITE" id="PS50158"/>
    </source>
</evidence>
<feature type="compositionally biased region" description="Gly residues" evidence="7">
    <location>
        <begin position="1459"/>
        <end position="1468"/>
    </location>
</feature>
<dbReference type="SUPFAM" id="SSF53098">
    <property type="entry name" value="Ribonuclease H-like"/>
    <property type="match status" value="2"/>
</dbReference>
<dbReference type="SUPFAM" id="SSF56672">
    <property type="entry name" value="DNA/RNA polymerases"/>
    <property type="match status" value="1"/>
</dbReference>
<dbReference type="SMART" id="SM00343">
    <property type="entry name" value="ZnF_C2HC"/>
    <property type="match status" value="1"/>
</dbReference>
<keyword evidence="4" id="KW-0378">Hydrolase</keyword>
<dbReference type="InterPro" id="IPR001584">
    <property type="entry name" value="Integrase_cat-core"/>
</dbReference>
<feature type="region of interest" description="Disordered" evidence="7">
    <location>
        <begin position="2145"/>
        <end position="2335"/>
    </location>
</feature>
<feature type="coiled-coil region" evidence="6">
    <location>
        <begin position="2014"/>
        <end position="2041"/>
    </location>
</feature>
<dbReference type="InterPro" id="IPR025724">
    <property type="entry name" value="GAG-pre-integrase_dom"/>
</dbReference>
<dbReference type="InterPro" id="IPR012337">
    <property type="entry name" value="RNaseH-like_sf"/>
</dbReference>
<keyword evidence="1" id="KW-0645">Protease</keyword>
<comment type="caution">
    <text evidence="11">The sequence shown here is derived from an EMBL/GenBank/DDBJ whole genome shotgun (WGS) entry which is preliminary data.</text>
</comment>
<dbReference type="GO" id="GO:0003676">
    <property type="term" value="F:nucleic acid binding"/>
    <property type="evidence" value="ECO:0007669"/>
    <property type="project" value="InterPro"/>
</dbReference>
<evidence type="ECO:0000256" key="8">
    <source>
        <dbReference type="SAM" id="SignalP"/>
    </source>
</evidence>
<feature type="compositionally biased region" description="Low complexity" evidence="7">
    <location>
        <begin position="1469"/>
        <end position="1479"/>
    </location>
</feature>
<dbReference type="Proteomes" id="UP001172457">
    <property type="component" value="Chromosome 6"/>
</dbReference>
<feature type="compositionally biased region" description="Low complexity" evidence="7">
    <location>
        <begin position="3038"/>
        <end position="3048"/>
    </location>
</feature>
<sequence>MSPPVMAMTIETVAAVAILLSSSPVTVAVSFVRDQYAIHLAMLLEHFRRKKHQFCYFSNAVGDALTAQNFPVWKMHLDNVLSAQGKLYILEKPVSRPKSNSPEKEFAQYFKYLENEFDVMSILIFSISPELTGGLRDKSCHEVVKDIESQLGFYKHTGKLLIMEEILSLKPKKHQSVKDYLINIRRLFKCLTRLGYKMTQEELMHLMWYSLPKEICDTASSYMKEPRKDMAMLHEDILASLEPKPAPAELMDSDWIDELGDLSCPECDSQDICKHSMNIDQIEIGLPDAPGIFMIDCLITSYESWVIDTGSGNHICNHIQGFTRRETLRNDRSNLQVGEGTPLIAEAVGSYSLSLPSGLVLELENCYYVPKMIKNVMSFDLLVDQDVCGPFSHEARGGYRYFITFTDDFSRYGYVYLMRHKSESFEKFREYQNEVHNQLDRKIKFLRSDRGGEYLSQEFGNHLMECGIVSQLMPPYTPQMNGVSERRNRTLLDMVRSMMCHSTLPVSFWGHALETAAHILNRAPTKSVEKTPYELWKGKKPKMSFLKIWGCEVYVKRPTSEKLKPKSDKCFFVGYPKTTMGYYFYNPEENKVFVAQNGKFLEEKFLSSGNTRECTSTDLNEPTSYGEAVSGSESKQWQEAMKAEMQSMYDNQLWELTDLPQHCRVVGRKWVFQNKTDMDGNVHTFKARLLAKGFTQTHDDILLIGNDVPTLQSVKSWLSKCFQMKDLGEAAYILGIKIYRNRSKRLIGLSQSTYIDKILKKFRMDESKKGFIPMQHGIVLSKTQCLVSSQDHDKMKSVPYASAIGSIMYAMLCTRPDVSYSVSVTSRYQQNLVEPHWVAVKNILKYLRRTKDMFLVFGGYEDEISVTGYSDASFQTDRDDFRSQSGYVFTLNRGAISWKSSKQDTIADSTTEAEYIAASDAAKETVWLRNFLSDLRVVASVSRPIDIFCDNSGAVAQAKEPREHHKSRHMLIKYHLIREIIGRGDVRICKDTRRNESESTKGADRLRESIFDHPSLYYRYHVDVYFCFPNRNTRAEISAQIFRLGICTFSESENPPFPNRKTLFSESENKPLIWGFASEKSLFRIQAFLRTQTFPNRKIVFSESEKLFSASKKSSESDPRLVLPSWVMGEYQQWRRRMIHFLDLLDENLMKSIREGPIRPTVTVAAVPKTDTCPELPAYVVENPVEMFNPEQRARHLIDKRALTLLIMALPNDMYARVDSLTNARDVWLEIEQQMQGGDTAVESQKESALNAYEGFKARENESLTESYQRLNAFVNNLRRLGVEKSKYEVNVKFLKNLTQEWQNMAINIQRSRNLGAMGLHDLFSMMVQHEEFITGGRTKKAVDPLALSAVPFGGPSAAPVQPMPFNNVSPQYYPEEYSQEFNPNYGTSVQHPDEPVIISISDDKLFHVNESLALISHSVQRLNANRGYNRARGSGFPSEGRMGQGRGGHYQPERGQYGNQGRGGYQQGGIQTYDQGGYRNNQGRFREDQGRYRDQPRRDNTYLDYQGGQGSQGDWRGQVSDINYRNSMRQYTPESGYVDRQGYEIGYGGRHERGRLDQGPGYGGNSSRQVQRDDQQTQADQGIQRSNHPQGPITQNPTPQQTASPTTTCYKCGKLGHYARDCSVKYKDAAYFERKASLMRKKEKGVALLVDEKNWVCEEESSDEEDHMVKGLCLMADFKGSEAVGPSTYQDIDPSEVSSLPDITDTVAMLESKICELERCIQSERTLVTKFRIDSAIYKDSLEDLTIVYNRETLESGIRESNLANKLSCLQKAHEELNSNHGELNIKFQLLSEERTRLFSKIQELKDNNFKRGQSEQTLSILTQHAKKNPFYKAKPGLGLSENHVLDKAPSHLYNFEDMAASKPKPAIVGGHVTEEFVRQTVTYTEVINGETITRTISPTNSTSSSPPTSPPPNRPIFVPASDPTNSEPTWEGIKARTPRVAMPPINYTDLNSSYDTREMELSEETLVIPPEDTSATKCPDLVRLEKEVFALRLKAMDLDACQHQILNLKVIVSEKDSLVRNLQKDLLEANAERIRLSSECETATSAFTNFQIKVADLQARYVILDIHFELLKELDHDERIMYRQSLTNQRVSNSILKRKIMNLENLHFSNSVDDKTAPILNHPIVTPQPKPVLDTEDYYSIISDDDEPPNSHHRIAEPKTVQDPNVEYDMKVFLDEDDDPSGFIPKKSKSCTDKGKSVKPHAPKGLQKKHSKSNDARNSVKPIKSLDFRSSSFEVGETSQLQPNQPFNSTKPKFSKMSSGKGGNSIPTKPSSNSHHAYHADARRKDGGPNVKPPRKDHHGRNNSFSAFPKKHSPSRAGLGFAPPSVGKNSNMSVNSNRNLNDAFNTFRNDMCFMFDNFLRYGVSNSFYAPNTNVKSRKRRGRKRGKAKSSSSVKSPLPKEKSEKGTTPTDLSVSHVWYFDSGAYRHMTGQRSFLFDYVERFEGYVKTADKTPKPMVGYGKITDGKYIIKDVRYVEGLGYNMFSSSQFCDNGYWVKQFQYGSDVNDEDNNVILSARRNGNLYSTVFRSIPQTHPQFEAISNPRNAICLLAKASKEDSWLWHRRLCHQNFKDMNKLVSKNLVKGLPETRLSKDTLCPACEQGKMTRSSHPPRMDTNSKSPLDMIHMDLCGPTRTESLARKKYMLVLVDEFFRFTWLEFLRAKSDAADRIIAFIKRIQVLLGRQVKKLRSDNGTEFRNAKLQSFLEDVGISHNFSAVRTPQQNGVVERKNRTLVEAARSMMAHSGVPQSFWAEAVSTACYTQNRTLIVKRTGKTAYEMVEQRKPNIDYFRVFGCKCYVLNDRDDLGKFEPKSDESIFIGYSHNSKAYRVFNKRTRIILESSNVDFSETETYPVASSSNVNAAFPELFTAPPSTDSSTNFSALDFLDLADYDLPTLTGPIVVPAHAGSTSTSVTSDAFVTEPSSSTSTNSVSPESTAVSPPEISSSASTEPVREQTPQPVLAPIPEEAPLPSPSSAQIMYAQVVREPRTEASPQHNLAVGSSSRNHQEVLAVQDENDATNNQQAYVTHPHTRKWTKDHPPSQIIGSPSQPVTTRSAKNVENLILFGGFLSDFEPSDVSQALTDPDWVLAMQEELAEFERNKVWRLVTRPWGKSIIGLKWIFRNKKDENDLIIRNKARLVAKGYRQQEGIDYDETFAPVARIEAIRIFLAYAAHKNMTVYQMDVKCAFLNGVLQEEVYVEQPEGFVDPRFPEHVYVLDKALYGLKQAPRAWYETLTDYLLGVGYKKGTIDPTLFLKRSGKDLIIVQIYVDDIIFASTKPEMCQEFENTMKSQFKMSMMGELTFFLGLQVRQRSDGIFINQAKYVQDLLKRFDFGGSNSAATPMPRIFQLNADTSGKPVDQKTYRAIICSLLYLTASRPDIVFSTGVCARFQCYPRDSHLSAVKRILRYLKGTPDFGLWYPKDSGFELIAYTDSDHAGCKLNRKSTSGACQFLGDKLVSWSSRKQNCVSLSTAEAEYVSAACCCSQVLWMKTQLADFGYNMQRIPIYCDSKSAIQITANPVQHSRTKHIDIRYHFIKDHVEKGNVELYFVESDYQLADLFTKPFDEKRHFFLLSKLGMLDLPA</sequence>
<dbReference type="PANTHER" id="PTHR42648">
    <property type="entry name" value="TRANSPOSASE, PUTATIVE-RELATED"/>
    <property type="match status" value="1"/>
</dbReference>
<feature type="region of interest" description="Disordered" evidence="7">
    <location>
        <begin position="1895"/>
        <end position="1931"/>
    </location>
</feature>
<dbReference type="GO" id="GO:0008270">
    <property type="term" value="F:zinc ion binding"/>
    <property type="evidence" value="ECO:0007669"/>
    <property type="project" value="UniProtKB-KW"/>
</dbReference>
<protein>
    <submittedName>
        <fullName evidence="11">Uncharacterized protein</fullName>
    </submittedName>
</protein>
<dbReference type="Pfam" id="PF00098">
    <property type="entry name" value="zf-CCHC"/>
    <property type="match status" value="1"/>
</dbReference>
<evidence type="ECO:0000256" key="2">
    <source>
        <dbReference type="ARBA" id="ARBA00022723"/>
    </source>
</evidence>
<feature type="compositionally biased region" description="Low complexity" evidence="7">
    <location>
        <begin position="2917"/>
        <end position="2934"/>
    </location>
</feature>
<feature type="domain" description="CCHC-type" evidence="9">
    <location>
        <begin position="1610"/>
        <end position="1623"/>
    </location>
</feature>
<feature type="compositionally biased region" description="Basic and acidic residues" evidence="7">
    <location>
        <begin position="2280"/>
        <end position="2289"/>
    </location>
</feature>
<keyword evidence="5" id="KW-0862">Zinc</keyword>
<feature type="domain" description="Integrase catalytic" evidence="10">
    <location>
        <begin position="366"/>
        <end position="540"/>
    </location>
</feature>
<dbReference type="PROSITE" id="PS50158">
    <property type="entry name" value="ZF_CCHC"/>
    <property type="match status" value="1"/>
</dbReference>
<feature type="compositionally biased region" description="Low complexity" evidence="7">
    <location>
        <begin position="1595"/>
        <end position="1607"/>
    </location>
</feature>
<evidence type="ECO:0000256" key="1">
    <source>
        <dbReference type="ARBA" id="ARBA00022670"/>
    </source>
</evidence>
<accession>A0AA38SWW4</accession>
<dbReference type="PANTHER" id="PTHR42648:SF32">
    <property type="entry name" value="RIBONUCLEASE H-LIKE DOMAIN, GAG-PRE-INTEGRASE DOMAIN PROTEIN-RELATED"/>
    <property type="match status" value="1"/>
</dbReference>
<feature type="compositionally biased region" description="Polar residues" evidence="7">
    <location>
        <begin position="2230"/>
        <end position="2260"/>
    </location>
</feature>
<keyword evidence="6" id="KW-0175">Coiled coil</keyword>
<evidence type="ECO:0000256" key="6">
    <source>
        <dbReference type="SAM" id="Coils"/>
    </source>
</evidence>